<evidence type="ECO:0000313" key="3">
    <source>
        <dbReference type="Proteomes" id="UP000499080"/>
    </source>
</evidence>
<dbReference type="Proteomes" id="UP000499080">
    <property type="component" value="Unassembled WGS sequence"/>
</dbReference>
<protein>
    <submittedName>
        <fullName evidence="2">Uncharacterized protein</fullName>
    </submittedName>
</protein>
<dbReference type="EMBL" id="BGPR01000024">
    <property type="protein sequence ID" value="GBL81128.1"/>
    <property type="molecule type" value="Genomic_DNA"/>
</dbReference>
<organism evidence="2 3">
    <name type="scientific">Araneus ventricosus</name>
    <name type="common">Orbweaver spider</name>
    <name type="synonym">Epeira ventricosa</name>
    <dbReference type="NCBI Taxonomy" id="182803"/>
    <lineage>
        <taxon>Eukaryota</taxon>
        <taxon>Metazoa</taxon>
        <taxon>Ecdysozoa</taxon>
        <taxon>Arthropoda</taxon>
        <taxon>Chelicerata</taxon>
        <taxon>Arachnida</taxon>
        <taxon>Araneae</taxon>
        <taxon>Araneomorphae</taxon>
        <taxon>Entelegynae</taxon>
        <taxon>Araneoidea</taxon>
        <taxon>Araneidae</taxon>
        <taxon>Araneus</taxon>
    </lineage>
</organism>
<proteinExistence type="predicted"/>
<comment type="caution">
    <text evidence="2">The sequence shown here is derived from an EMBL/GenBank/DDBJ whole genome shotgun (WGS) entry which is preliminary data.</text>
</comment>
<gene>
    <name evidence="2" type="ORF">AVEN_83186_1</name>
</gene>
<keyword evidence="3" id="KW-1185">Reference proteome</keyword>
<reference evidence="2 3" key="1">
    <citation type="journal article" date="2019" name="Sci. Rep.">
        <title>Orb-weaving spider Araneus ventricosus genome elucidates the spidroin gene catalogue.</title>
        <authorList>
            <person name="Kono N."/>
            <person name="Nakamura H."/>
            <person name="Ohtoshi R."/>
            <person name="Moran D.A.P."/>
            <person name="Shinohara A."/>
            <person name="Yoshida Y."/>
            <person name="Fujiwara M."/>
            <person name="Mori M."/>
            <person name="Tomita M."/>
            <person name="Arakawa K."/>
        </authorList>
    </citation>
    <scope>NUCLEOTIDE SEQUENCE [LARGE SCALE GENOMIC DNA]</scope>
</reference>
<feature type="region of interest" description="Disordered" evidence="1">
    <location>
        <begin position="1"/>
        <end position="20"/>
    </location>
</feature>
<dbReference type="AlphaFoldDB" id="A0A4Y2AMV4"/>
<evidence type="ECO:0000256" key="1">
    <source>
        <dbReference type="SAM" id="MobiDB-lite"/>
    </source>
</evidence>
<accession>A0A4Y2AMV4</accession>
<name>A0A4Y2AMV4_ARAVE</name>
<sequence length="111" mass="12333">MTRTTPGLAPPSPNFRTTPAGGILAITDDLTCNRPHTRRIFSGIQFRAGTLLYRSRDLATRLPQKYLSLVGSSVASERLVPALNDVGSDERCRLMDQLIAERVFMSRLDDK</sequence>
<evidence type="ECO:0000313" key="2">
    <source>
        <dbReference type="EMBL" id="GBL81128.1"/>
    </source>
</evidence>